<evidence type="ECO:0000259" key="1">
    <source>
        <dbReference type="Pfam" id="PF12867"/>
    </source>
</evidence>
<organism evidence="2 3">
    <name type="scientific">Brevibacterium celere</name>
    <dbReference type="NCBI Taxonomy" id="225845"/>
    <lineage>
        <taxon>Bacteria</taxon>
        <taxon>Bacillati</taxon>
        <taxon>Actinomycetota</taxon>
        <taxon>Actinomycetes</taxon>
        <taxon>Micrococcales</taxon>
        <taxon>Brevibacteriaceae</taxon>
        <taxon>Brevibacterium</taxon>
    </lineage>
</organism>
<proteinExistence type="predicted"/>
<dbReference type="InterPro" id="IPR034660">
    <property type="entry name" value="DinB/YfiT-like"/>
</dbReference>
<accession>A0A366IJ78</accession>
<dbReference type="InterPro" id="IPR024775">
    <property type="entry name" value="DinB-like"/>
</dbReference>
<dbReference type="AlphaFoldDB" id="A0A366IJ78"/>
<sequence length="172" mass="18536">MDDMDAVDLLADLAQRPIDAVAALPALTPEQLNAHPAGHPNSIAWLLWHTGREVDVQLADLTADPPRWEEYRARFDLGEVGETIGYGHSAEQAGSIRVEDQDLLVDYLRATLTALRDHVRTLSASVLDEVVDEGWDPPVTRGVRLVSIVDDAIAHVAQAAYAAGALTSAPEG</sequence>
<reference evidence="2 3" key="1">
    <citation type="submission" date="2018-06" db="EMBL/GenBank/DDBJ databases">
        <title>Freshwater and sediment microbial communities from various areas in North America, analyzing microbe dynamics in response to fracking.</title>
        <authorList>
            <person name="Lamendella R."/>
        </authorList>
    </citation>
    <scope>NUCLEOTIDE SEQUENCE [LARGE SCALE GENOMIC DNA]</scope>
    <source>
        <strain evidence="2 3">3b_TX</strain>
    </source>
</reference>
<keyword evidence="3" id="KW-1185">Reference proteome</keyword>
<dbReference type="SUPFAM" id="SSF109854">
    <property type="entry name" value="DinB/YfiT-like putative metalloenzymes"/>
    <property type="match status" value="1"/>
</dbReference>
<protein>
    <submittedName>
        <fullName evidence="2">DinB family protein</fullName>
    </submittedName>
</protein>
<dbReference type="NCBIfam" id="NF047843">
    <property type="entry name" value="MST_Rv0443"/>
    <property type="match status" value="1"/>
</dbReference>
<dbReference type="EMBL" id="QNSB01000004">
    <property type="protein sequence ID" value="RBP72180.1"/>
    <property type="molecule type" value="Genomic_DNA"/>
</dbReference>
<dbReference type="Proteomes" id="UP000253509">
    <property type="component" value="Unassembled WGS sequence"/>
</dbReference>
<name>A0A366IJ78_9MICO</name>
<evidence type="ECO:0000313" key="3">
    <source>
        <dbReference type="Proteomes" id="UP000253509"/>
    </source>
</evidence>
<comment type="caution">
    <text evidence="2">The sequence shown here is derived from an EMBL/GenBank/DDBJ whole genome shotgun (WGS) entry which is preliminary data.</text>
</comment>
<gene>
    <name evidence="2" type="ORF">DFO65_104136</name>
</gene>
<dbReference type="Gene3D" id="1.20.120.450">
    <property type="entry name" value="dinb family like domain"/>
    <property type="match status" value="1"/>
</dbReference>
<dbReference type="Pfam" id="PF12867">
    <property type="entry name" value="DinB_2"/>
    <property type="match status" value="1"/>
</dbReference>
<feature type="domain" description="DinB-like" evidence="1">
    <location>
        <begin position="20"/>
        <end position="158"/>
    </location>
</feature>
<evidence type="ECO:0000313" key="2">
    <source>
        <dbReference type="EMBL" id="RBP72180.1"/>
    </source>
</evidence>